<dbReference type="GO" id="GO:0003864">
    <property type="term" value="F:3-methyl-2-oxobutanoate hydroxymethyltransferase activity"/>
    <property type="evidence" value="ECO:0007669"/>
    <property type="project" value="UniProtKB-EC"/>
</dbReference>
<dbReference type="Gene3D" id="3.20.20.60">
    <property type="entry name" value="Phosphoenolpyruvate-binding domains"/>
    <property type="match status" value="1"/>
</dbReference>
<dbReference type="InterPro" id="IPR003700">
    <property type="entry name" value="Pantoate_hydroxy_MeTrfase"/>
</dbReference>
<feature type="compositionally biased region" description="Polar residues" evidence="7">
    <location>
        <begin position="75"/>
        <end position="85"/>
    </location>
</feature>
<evidence type="ECO:0000313" key="9">
    <source>
        <dbReference type="Proteomes" id="UP001365542"/>
    </source>
</evidence>
<dbReference type="Proteomes" id="UP001365542">
    <property type="component" value="Unassembled WGS sequence"/>
</dbReference>
<dbReference type="NCBIfam" id="NF001452">
    <property type="entry name" value="PRK00311.1"/>
    <property type="match status" value="1"/>
</dbReference>
<dbReference type="InterPro" id="IPR015813">
    <property type="entry name" value="Pyrv/PenolPyrv_kinase-like_dom"/>
</dbReference>
<evidence type="ECO:0000256" key="4">
    <source>
        <dbReference type="ARBA" id="ARBA00022679"/>
    </source>
</evidence>
<comment type="catalytic activity">
    <reaction evidence="5 6">
        <text>(6R)-5,10-methylene-5,6,7,8-tetrahydrofolate + 3-methyl-2-oxobutanoate + H2O = 2-dehydropantoate + (6S)-5,6,7,8-tetrahydrofolate</text>
        <dbReference type="Rhea" id="RHEA:11824"/>
        <dbReference type="ChEBI" id="CHEBI:11561"/>
        <dbReference type="ChEBI" id="CHEBI:11851"/>
        <dbReference type="ChEBI" id="CHEBI:15377"/>
        <dbReference type="ChEBI" id="CHEBI:15636"/>
        <dbReference type="ChEBI" id="CHEBI:57453"/>
        <dbReference type="EC" id="2.1.2.11"/>
    </reaction>
</comment>
<proteinExistence type="inferred from homology"/>
<comment type="caution">
    <text evidence="8">The sequence shown here is derived from an EMBL/GenBank/DDBJ whole genome shotgun (WGS) entry which is preliminary data.</text>
</comment>
<dbReference type="SUPFAM" id="SSF51621">
    <property type="entry name" value="Phosphoenolpyruvate/pyruvate domain"/>
    <property type="match status" value="1"/>
</dbReference>
<organism evidence="8 9">
    <name type="scientific">Orbilia ellipsospora</name>
    <dbReference type="NCBI Taxonomy" id="2528407"/>
    <lineage>
        <taxon>Eukaryota</taxon>
        <taxon>Fungi</taxon>
        <taxon>Dikarya</taxon>
        <taxon>Ascomycota</taxon>
        <taxon>Pezizomycotina</taxon>
        <taxon>Orbiliomycetes</taxon>
        <taxon>Orbiliales</taxon>
        <taxon>Orbiliaceae</taxon>
        <taxon>Orbilia</taxon>
    </lineage>
</organism>
<protein>
    <recommendedName>
        <fullName evidence="3 6">3-methyl-2-oxobutanoate hydroxymethyltransferase</fullName>
        <ecNumber evidence="3 6">2.1.2.11</ecNumber>
    </recommendedName>
</protein>
<dbReference type="GO" id="GO:0015940">
    <property type="term" value="P:pantothenate biosynthetic process"/>
    <property type="evidence" value="ECO:0007669"/>
    <property type="project" value="UniProtKB-KW"/>
</dbReference>
<name>A0AAV9XLB7_9PEZI</name>
<dbReference type="CDD" id="cd06557">
    <property type="entry name" value="KPHMT-like"/>
    <property type="match status" value="1"/>
</dbReference>
<evidence type="ECO:0000256" key="1">
    <source>
        <dbReference type="ARBA" id="ARBA00005033"/>
    </source>
</evidence>
<gene>
    <name evidence="8" type="ORF">TWF694_006814</name>
</gene>
<comment type="similarity">
    <text evidence="2 6">Belongs to the PanB family.</text>
</comment>
<feature type="region of interest" description="Disordered" evidence="7">
    <location>
        <begin position="64"/>
        <end position="88"/>
    </location>
</feature>
<reference evidence="8 9" key="1">
    <citation type="submission" date="2019-10" db="EMBL/GenBank/DDBJ databases">
        <authorList>
            <person name="Palmer J.M."/>
        </authorList>
    </citation>
    <scope>NUCLEOTIDE SEQUENCE [LARGE SCALE GENOMIC DNA]</scope>
    <source>
        <strain evidence="8 9">TWF694</strain>
    </source>
</reference>
<evidence type="ECO:0000256" key="7">
    <source>
        <dbReference type="SAM" id="MobiDB-lite"/>
    </source>
</evidence>
<keyword evidence="9" id="KW-1185">Reference proteome</keyword>
<dbReference type="AlphaFoldDB" id="A0AAV9XLB7"/>
<evidence type="ECO:0000256" key="2">
    <source>
        <dbReference type="ARBA" id="ARBA00008676"/>
    </source>
</evidence>
<dbReference type="GO" id="GO:0000287">
    <property type="term" value="F:magnesium ion binding"/>
    <property type="evidence" value="ECO:0007669"/>
    <property type="project" value="TreeGrafter"/>
</dbReference>
<keyword evidence="6" id="KW-0566">Pantothenate biosynthesis</keyword>
<accession>A0AAV9XLB7</accession>
<sequence>MSLVLSLSRTVPRSSAACGNVLKRGYHSTVRHRTSINIFSSPSYASHHAATGAAVLSLTPLLQQHHQPQPHSKFHTTTQNASSHAPMSFSDLSTRKKVTINTLRKMYEKGEKITMITAHDFPSGLLADQAGIDCVLVGDSLAMVGLGMEDTNQISLDDMLHHSRAVARGVRSAFLVADLPMGSYELSPQQALQSSISLVQKGRATSVKIEGGKEVAPTIKTITNMGIPVLAHIGLTPQRQGSLGGFVVQSKTAASASKLLSDALAVQDAGAWGVVLEAVPADVAKLVTEALDIPTIGIGAGDGTSGQVLVQIDMLGNFPTGRFLPKFVKRYADVFEVSKKAIVEYKDEVKAGQYPAQEHTYPVKEQEVAEFKKIVESRKAEIDASKERRRSFE</sequence>
<dbReference type="InterPro" id="IPR040442">
    <property type="entry name" value="Pyrv_kinase-like_dom_sf"/>
</dbReference>
<dbReference type="PANTHER" id="PTHR20881:SF0">
    <property type="entry name" value="3-METHYL-2-OXOBUTANOATE HYDROXYMETHYLTRANSFERASE"/>
    <property type="match status" value="1"/>
</dbReference>
<dbReference type="PANTHER" id="PTHR20881">
    <property type="entry name" value="3-METHYL-2-OXOBUTANOATE HYDROXYMETHYLTRANSFERASE"/>
    <property type="match status" value="1"/>
</dbReference>
<evidence type="ECO:0000256" key="6">
    <source>
        <dbReference type="RuleBase" id="RU362100"/>
    </source>
</evidence>
<dbReference type="Pfam" id="PF02548">
    <property type="entry name" value="Pantoate_transf"/>
    <property type="match status" value="1"/>
</dbReference>
<dbReference type="FunFam" id="3.20.20.60:FF:000003">
    <property type="entry name" value="3-methyl-2-oxobutanoate hydroxymethyltransferase"/>
    <property type="match status" value="1"/>
</dbReference>
<keyword evidence="4 6" id="KW-0808">Transferase</keyword>
<comment type="pathway">
    <text evidence="1 6">Cofactor biosynthesis; (R)-pantothenate biosynthesis; (R)-pantoate from 3-methyl-2-oxobutanoate: step 1/2.</text>
</comment>
<dbReference type="GO" id="GO:0005739">
    <property type="term" value="C:mitochondrion"/>
    <property type="evidence" value="ECO:0007669"/>
    <property type="project" value="TreeGrafter"/>
</dbReference>
<evidence type="ECO:0000256" key="5">
    <source>
        <dbReference type="ARBA" id="ARBA00049172"/>
    </source>
</evidence>
<comment type="function">
    <text evidence="6">Catalyzes the reversible reaction in which hydroxymethyl group from 5,10-methylenetetrahydrofolate is transferred onto alpha-ketoisovalerate to form ketopantoate.</text>
</comment>
<dbReference type="EC" id="2.1.2.11" evidence="3 6"/>
<dbReference type="EMBL" id="JAVHJO010000002">
    <property type="protein sequence ID" value="KAK6542875.1"/>
    <property type="molecule type" value="Genomic_DNA"/>
</dbReference>
<dbReference type="NCBIfam" id="TIGR00222">
    <property type="entry name" value="panB"/>
    <property type="match status" value="1"/>
</dbReference>
<evidence type="ECO:0000313" key="8">
    <source>
        <dbReference type="EMBL" id="KAK6542875.1"/>
    </source>
</evidence>
<evidence type="ECO:0000256" key="3">
    <source>
        <dbReference type="ARBA" id="ARBA00012618"/>
    </source>
</evidence>
<dbReference type="HAMAP" id="MF_00156">
    <property type="entry name" value="PanB"/>
    <property type="match status" value="1"/>
</dbReference>